<organism evidence="1 2">
    <name type="scientific">Kipferlia bialata</name>
    <dbReference type="NCBI Taxonomy" id="797122"/>
    <lineage>
        <taxon>Eukaryota</taxon>
        <taxon>Metamonada</taxon>
        <taxon>Carpediemonas-like organisms</taxon>
        <taxon>Kipferlia</taxon>
    </lineage>
</organism>
<feature type="non-terminal residue" evidence="1">
    <location>
        <position position="1"/>
    </location>
</feature>
<evidence type="ECO:0000313" key="2">
    <source>
        <dbReference type="Proteomes" id="UP000265618"/>
    </source>
</evidence>
<reference evidence="1 2" key="1">
    <citation type="journal article" date="2018" name="PLoS ONE">
        <title>The draft genome of Kipferlia bialata reveals reductive genome evolution in fornicate parasites.</title>
        <authorList>
            <person name="Tanifuji G."/>
            <person name="Takabayashi S."/>
            <person name="Kume K."/>
            <person name="Takagi M."/>
            <person name="Nakayama T."/>
            <person name="Kamikawa R."/>
            <person name="Inagaki Y."/>
            <person name="Hashimoto T."/>
        </authorList>
    </citation>
    <scope>NUCLEOTIDE SEQUENCE [LARGE SCALE GENOMIC DNA]</scope>
    <source>
        <strain evidence="1">NY0173</strain>
    </source>
</reference>
<gene>
    <name evidence="1" type="ORF">KIPB_013790</name>
</gene>
<protein>
    <submittedName>
        <fullName evidence="1">Uncharacterized protein</fullName>
    </submittedName>
</protein>
<dbReference type="AlphaFoldDB" id="A0A9K3GQJ8"/>
<dbReference type="Proteomes" id="UP000265618">
    <property type="component" value="Unassembled WGS sequence"/>
</dbReference>
<proteinExistence type="predicted"/>
<keyword evidence="2" id="KW-1185">Reference proteome</keyword>
<sequence>EEQLVGWLDKCVNAFTGFMGSERQSLIEKFGVSPNLVTYRKARLDDISFGITSAMTHHCNHNKYRVAEIAQANAEAGTSMVLAVGAQDRHYDPRILDTPEGGVARLDRYEDILKVRIHTTVSYIS</sequence>
<name>A0A9K3GQJ8_9EUKA</name>
<dbReference type="EMBL" id="BDIP01006741">
    <property type="protein sequence ID" value="GIQ90836.1"/>
    <property type="molecule type" value="Genomic_DNA"/>
</dbReference>
<evidence type="ECO:0000313" key="1">
    <source>
        <dbReference type="EMBL" id="GIQ90836.1"/>
    </source>
</evidence>
<comment type="caution">
    <text evidence="1">The sequence shown here is derived from an EMBL/GenBank/DDBJ whole genome shotgun (WGS) entry which is preliminary data.</text>
</comment>
<accession>A0A9K3GQJ8</accession>